<organism evidence="7 8">
    <name type="scientific">Roseivirga thermotolerans</name>
    <dbReference type="NCBI Taxonomy" id="1758176"/>
    <lineage>
        <taxon>Bacteria</taxon>
        <taxon>Pseudomonadati</taxon>
        <taxon>Bacteroidota</taxon>
        <taxon>Cytophagia</taxon>
        <taxon>Cytophagales</taxon>
        <taxon>Roseivirgaceae</taxon>
        <taxon>Roseivirga</taxon>
    </lineage>
</organism>
<evidence type="ECO:0000256" key="2">
    <source>
        <dbReference type="ARBA" id="ARBA00022475"/>
    </source>
</evidence>
<evidence type="ECO:0000256" key="6">
    <source>
        <dbReference type="SAM" id="Phobius"/>
    </source>
</evidence>
<feature type="transmembrane region" description="Helical" evidence="6">
    <location>
        <begin position="301"/>
        <end position="324"/>
    </location>
</feature>
<feature type="transmembrane region" description="Helical" evidence="6">
    <location>
        <begin position="226"/>
        <end position="249"/>
    </location>
</feature>
<keyword evidence="2" id="KW-1003">Cell membrane</keyword>
<protein>
    <submittedName>
        <fullName evidence="7">Transporter</fullName>
    </submittedName>
</protein>
<evidence type="ECO:0000256" key="1">
    <source>
        <dbReference type="ARBA" id="ARBA00004651"/>
    </source>
</evidence>
<dbReference type="RefSeq" id="WP_189628595.1">
    <property type="nucleotide sequence ID" value="NZ_BNAG01000001.1"/>
</dbReference>
<dbReference type="Proteomes" id="UP000658258">
    <property type="component" value="Unassembled WGS sequence"/>
</dbReference>
<evidence type="ECO:0000256" key="4">
    <source>
        <dbReference type="ARBA" id="ARBA00022989"/>
    </source>
</evidence>
<keyword evidence="4 6" id="KW-1133">Transmembrane helix</keyword>
<keyword evidence="8" id="KW-1185">Reference proteome</keyword>
<keyword evidence="5 6" id="KW-0472">Membrane</keyword>
<evidence type="ECO:0000313" key="7">
    <source>
        <dbReference type="EMBL" id="GHE53381.1"/>
    </source>
</evidence>
<feature type="transmembrane region" description="Helical" evidence="6">
    <location>
        <begin position="97"/>
        <end position="121"/>
    </location>
</feature>
<dbReference type="Pfam" id="PF01943">
    <property type="entry name" value="Polysacc_synt"/>
    <property type="match status" value="1"/>
</dbReference>
<dbReference type="InterPro" id="IPR002797">
    <property type="entry name" value="Polysacc_synth"/>
</dbReference>
<comment type="subcellular location">
    <subcellularLocation>
        <location evidence="1">Cell membrane</location>
        <topology evidence="1">Multi-pass membrane protein</topology>
    </subcellularLocation>
</comment>
<feature type="transmembrane region" description="Helical" evidence="6">
    <location>
        <begin position="158"/>
        <end position="176"/>
    </location>
</feature>
<feature type="transmembrane region" description="Helical" evidence="6">
    <location>
        <begin position="20"/>
        <end position="41"/>
    </location>
</feature>
<feature type="transmembrane region" description="Helical" evidence="6">
    <location>
        <begin position="368"/>
        <end position="390"/>
    </location>
</feature>
<evidence type="ECO:0000256" key="5">
    <source>
        <dbReference type="ARBA" id="ARBA00023136"/>
    </source>
</evidence>
<evidence type="ECO:0000313" key="8">
    <source>
        <dbReference type="Proteomes" id="UP000658258"/>
    </source>
</evidence>
<gene>
    <name evidence="7" type="ORF">GCM10011340_04870</name>
</gene>
<feature type="transmembrane region" description="Helical" evidence="6">
    <location>
        <begin position="396"/>
        <end position="414"/>
    </location>
</feature>
<accession>A0ABQ3I4M2</accession>
<sequence>MNSIVHRFTLILRGNTFSNFLHLSLNQGANLLTTIILTPFLFKRIGEDQYGLISLALTVTMLFGIIVNYGFGLNVPKQLALVQQDRERKQRIINEVVVTRLVLSLLLVLLMYVLTTLLGFFSEYSTILLFSAVLLLNDAVYPMFILQGFDRLSWISKSNAIAKILYLILVVLVVQGSDDAKWVNFILGVSGVAVNLVLLAFIYRYESIRFQWIELSNVFSRLLDNFQFFSSTIASYVLVNGGFILLSNFVTNTELGYYAVAQRISVLLRMIPVFITQSILQKATRLYEADRGAYRSYVKRSCFNGMLITLAVGVIVSVSAPWIIEFLTGNRVTLAIKLTRILSFLPFMGMLNIPNMIKILVTDRKQILAQAIWITALVMLLLSTAGAYFYGSLGMALALMVSEVFNYWIHHYLIGKVEVRSNFTSK</sequence>
<comment type="caution">
    <text evidence="7">The sequence shown here is derived from an EMBL/GenBank/DDBJ whole genome shotgun (WGS) entry which is preliminary data.</text>
</comment>
<dbReference type="EMBL" id="BNAG01000001">
    <property type="protein sequence ID" value="GHE53381.1"/>
    <property type="molecule type" value="Genomic_DNA"/>
</dbReference>
<feature type="transmembrane region" description="Helical" evidence="6">
    <location>
        <begin position="344"/>
        <end position="361"/>
    </location>
</feature>
<proteinExistence type="predicted"/>
<dbReference type="PANTHER" id="PTHR30250">
    <property type="entry name" value="PST FAMILY PREDICTED COLANIC ACID TRANSPORTER"/>
    <property type="match status" value="1"/>
</dbReference>
<evidence type="ECO:0000256" key="3">
    <source>
        <dbReference type="ARBA" id="ARBA00022692"/>
    </source>
</evidence>
<feature type="transmembrane region" description="Helical" evidence="6">
    <location>
        <begin position="182"/>
        <end position="205"/>
    </location>
</feature>
<name>A0ABQ3I4M2_9BACT</name>
<dbReference type="InterPro" id="IPR050833">
    <property type="entry name" value="Poly_Biosynth_Transport"/>
</dbReference>
<reference evidence="8" key="1">
    <citation type="journal article" date="2019" name="Int. J. Syst. Evol. Microbiol.">
        <title>The Global Catalogue of Microorganisms (GCM) 10K type strain sequencing project: providing services to taxonomists for standard genome sequencing and annotation.</title>
        <authorList>
            <consortium name="The Broad Institute Genomics Platform"/>
            <consortium name="The Broad Institute Genome Sequencing Center for Infectious Disease"/>
            <person name="Wu L."/>
            <person name="Ma J."/>
        </authorList>
    </citation>
    <scope>NUCLEOTIDE SEQUENCE [LARGE SCALE GENOMIC DNA]</scope>
    <source>
        <strain evidence="8">CGMCC 1.15111</strain>
    </source>
</reference>
<feature type="transmembrane region" description="Helical" evidence="6">
    <location>
        <begin position="53"/>
        <end position="76"/>
    </location>
</feature>
<keyword evidence="3 6" id="KW-0812">Transmembrane</keyword>
<dbReference type="PANTHER" id="PTHR30250:SF11">
    <property type="entry name" value="O-ANTIGEN TRANSPORTER-RELATED"/>
    <property type="match status" value="1"/>
</dbReference>